<proteinExistence type="predicted"/>
<comment type="caution">
    <text evidence="2">The sequence shown here is derived from an EMBL/GenBank/DDBJ whole genome shotgun (WGS) entry which is preliminary data.</text>
</comment>
<organism evidence="2 3">
    <name type="scientific">Marasmius oreades</name>
    <name type="common">fairy-ring Marasmius</name>
    <dbReference type="NCBI Taxonomy" id="181124"/>
    <lineage>
        <taxon>Eukaryota</taxon>
        <taxon>Fungi</taxon>
        <taxon>Dikarya</taxon>
        <taxon>Basidiomycota</taxon>
        <taxon>Agaricomycotina</taxon>
        <taxon>Agaricomycetes</taxon>
        <taxon>Agaricomycetidae</taxon>
        <taxon>Agaricales</taxon>
        <taxon>Marasmiineae</taxon>
        <taxon>Marasmiaceae</taxon>
        <taxon>Marasmius</taxon>
    </lineage>
</organism>
<dbReference type="KEGG" id="more:E1B28_002699"/>
<evidence type="ECO:0000313" key="2">
    <source>
        <dbReference type="EMBL" id="KAG7086769.1"/>
    </source>
</evidence>
<evidence type="ECO:0000256" key="1">
    <source>
        <dbReference type="SAM" id="MobiDB-lite"/>
    </source>
</evidence>
<feature type="region of interest" description="Disordered" evidence="1">
    <location>
        <begin position="73"/>
        <end position="99"/>
    </location>
</feature>
<dbReference type="AlphaFoldDB" id="A0A9P7RNE0"/>
<dbReference type="RefSeq" id="XP_043003240.1">
    <property type="nucleotide sequence ID" value="XM_043159637.1"/>
</dbReference>
<protein>
    <submittedName>
        <fullName evidence="2">Uncharacterized protein</fullName>
    </submittedName>
</protein>
<accession>A0A9P7RNE0</accession>
<dbReference type="EMBL" id="CM032190">
    <property type="protein sequence ID" value="KAG7086769.1"/>
    <property type="molecule type" value="Genomic_DNA"/>
</dbReference>
<dbReference type="Proteomes" id="UP001049176">
    <property type="component" value="Chromosome 10"/>
</dbReference>
<feature type="compositionally biased region" description="Acidic residues" evidence="1">
    <location>
        <begin position="88"/>
        <end position="99"/>
    </location>
</feature>
<keyword evidence="3" id="KW-1185">Reference proteome</keyword>
<name>A0A9P7RNE0_9AGAR</name>
<evidence type="ECO:0000313" key="3">
    <source>
        <dbReference type="Proteomes" id="UP001049176"/>
    </source>
</evidence>
<dbReference type="GeneID" id="66071775"/>
<gene>
    <name evidence="2" type="ORF">E1B28_002699</name>
</gene>
<reference evidence="2" key="1">
    <citation type="journal article" date="2021" name="Genome Biol. Evol.">
        <title>The assembled and annotated genome of the fairy-ring fungus Marasmius oreades.</title>
        <authorList>
            <person name="Hiltunen M."/>
            <person name="Ament-Velasquez S.L."/>
            <person name="Johannesson H."/>
        </authorList>
    </citation>
    <scope>NUCLEOTIDE SEQUENCE</scope>
    <source>
        <strain evidence="2">03SP1</strain>
    </source>
</reference>
<sequence length="269" mass="30417">MLSTSPNCSLFRLNDVVDEVAVPLTSYSSVTYIKEELTLNVPILMITTPDEEGAVMTYLNDDYVYDDEFDFVDSESDSDSDNNVFSEIDSDTDRDSECDEDSLDINSIVDKFFNSYEADIEEEDSVDMNFIVDQFFNSSEADIEEEDEDEFAPILDQFPALPKNESADDSLSLDAILDQFPAALNTRLLDEEFGDSLMVSKGWTAFTESLGAESKATGYRKSKKGGAQVKREDPRMFKCNAGESWWKTEVKSEKARTSKCNEDEAWWKV</sequence>